<proteinExistence type="predicted"/>
<dbReference type="EMBL" id="JAHRIP010041794">
    <property type="protein sequence ID" value="MEQ2297198.1"/>
    <property type="molecule type" value="Genomic_DNA"/>
</dbReference>
<comment type="caution">
    <text evidence="1">The sequence shown here is derived from an EMBL/GenBank/DDBJ whole genome shotgun (WGS) entry which is preliminary data.</text>
</comment>
<organism evidence="1 2">
    <name type="scientific">Ameca splendens</name>
    <dbReference type="NCBI Taxonomy" id="208324"/>
    <lineage>
        <taxon>Eukaryota</taxon>
        <taxon>Metazoa</taxon>
        <taxon>Chordata</taxon>
        <taxon>Craniata</taxon>
        <taxon>Vertebrata</taxon>
        <taxon>Euteleostomi</taxon>
        <taxon>Actinopterygii</taxon>
        <taxon>Neopterygii</taxon>
        <taxon>Teleostei</taxon>
        <taxon>Neoteleostei</taxon>
        <taxon>Acanthomorphata</taxon>
        <taxon>Ovalentaria</taxon>
        <taxon>Atherinomorphae</taxon>
        <taxon>Cyprinodontiformes</taxon>
        <taxon>Goodeidae</taxon>
        <taxon>Ameca</taxon>
    </lineage>
</organism>
<protein>
    <submittedName>
        <fullName evidence="1">Uncharacterized protein</fullName>
    </submittedName>
</protein>
<gene>
    <name evidence="1" type="ORF">AMECASPLE_032336</name>
</gene>
<evidence type="ECO:0000313" key="1">
    <source>
        <dbReference type="EMBL" id="MEQ2297198.1"/>
    </source>
</evidence>
<keyword evidence="2" id="KW-1185">Reference proteome</keyword>
<reference evidence="1 2" key="1">
    <citation type="submission" date="2021-06" db="EMBL/GenBank/DDBJ databases">
        <authorList>
            <person name="Palmer J.M."/>
        </authorList>
    </citation>
    <scope>NUCLEOTIDE SEQUENCE [LARGE SCALE GENOMIC DNA]</scope>
    <source>
        <strain evidence="1 2">AS_MEX2019</strain>
        <tissue evidence="1">Muscle</tissue>
    </source>
</reference>
<evidence type="ECO:0000313" key="2">
    <source>
        <dbReference type="Proteomes" id="UP001469553"/>
    </source>
</evidence>
<sequence length="99" mass="11635">MHLYYLTHLAGIANCSTKELGQQLVIKVTHFKFFLPHKEMETGFSNSNRNPKRKNQKCCSKSREAFFQTKCQEVENNLALGIQGKDEHVKRISRTIWWH</sequence>
<dbReference type="Proteomes" id="UP001469553">
    <property type="component" value="Unassembled WGS sequence"/>
</dbReference>
<accession>A0ABV0YV50</accession>
<name>A0ABV0YV50_9TELE</name>